<organism evidence="2 3">
    <name type="scientific">Cucumis melo var. makuwa</name>
    <name type="common">Oriental melon</name>
    <dbReference type="NCBI Taxonomy" id="1194695"/>
    <lineage>
        <taxon>Eukaryota</taxon>
        <taxon>Viridiplantae</taxon>
        <taxon>Streptophyta</taxon>
        <taxon>Embryophyta</taxon>
        <taxon>Tracheophyta</taxon>
        <taxon>Spermatophyta</taxon>
        <taxon>Magnoliopsida</taxon>
        <taxon>eudicotyledons</taxon>
        <taxon>Gunneridae</taxon>
        <taxon>Pentapetalae</taxon>
        <taxon>rosids</taxon>
        <taxon>fabids</taxon>
        <taxon>Cucurbitales</taxon>
        <taxon>Cucurbitaceae</taxon>
        <taxon>Benincaseae</taxon>
        <taxon>Cucumis</taxon>
    </lineage>
</organism>
<evidence type="ECO:0000313" key="3">
    <source>
        <dbReference type="Proteomes" id="UP000321947"/>
    </source>
</evidence>
<sequence length="75" mass="8118">MNCGACGVLEHPFDKFPEVTKEVNAIGGFNKNYGTYNSTCNAECGDHPHLRWGSQEHQQTRPSSQACSSSSGISL</sequence>
<evidence type="ECO:0000256" key="1">
    <source>
        <dbReference type="SAM" id="MobiDB-lite"/>
    </source>
</evidence>
<proteinExistence type="predicted"/>
<dbReference type="EMBL" id="SSTD01000574">
    <property type="protein sequence ID" value="TYK30529.1"/>
    <property type="molecule type" value="Genomic_DNA"/>
</dbReference>
<dbReference type="Proteomes" id="UP000321947">
    <property type="component" value="Unassembled WGS sequence"/>
</dbReference>
<protein>
    <submittedName>
        <fullName evidence="2">Retrotransposon gag protein</fullName>
    </submittedName>
</protein>
<name>A0A5D3E3Z5_CUCMM</name>
<comment type="caution">
    <text evidence="2">The sequence shown here is derived from an EMBL/GenBank/DDBJ whole genome shotgun (WGS) entry which is preliminary data.</text>
</comment>
<accession>A0A5D3E3Z5</accession>
<reference evidence="2 3" key="1">
    <citation type="submission" date="2019-08" db="EMBL/GenBank/DDBJ databases">
        <title>Draft genome sequences of two oriental melons (Cucumis melo L. var makuwa).</title>
        <authorList>
            <person name="Kwon S.-Y."/>
        </authorList>
    </citation>
    <scope>NUCLEOTIDE SEQUENCE [LARGE SCALE GENOMIC DNA]</scope>
    <source>
        <strain evidence="3">cv. Chang Bougi</strain>
        <tissue evidence="2">Leaf</tissue>
    </source>
</reference>
<feature type="compositionally biased region" description="Low complexity" evidence="1">
    <location>
        <begin position="63"/>
        <end position="75"/>
    </location>
</feature>
<evidence type="ECO:0000313" key="2">
    <source>
        <dbReference type="EMBL" id="TYK30529.1"/>
    </source>
</evidence>
<feature type="region of interest" description="Disordered" evidence="1">
    <location>
        <begin position="51"/>
        <end position="75"/>
    </location>
</feature>
<gene>
    <name evidence="2" type="ORF">E5676_scaffold1985G00040</name>
</gene>
<dbReference type="AlphaFoldDB" id="A0A5D3E3Z5"/>